<keyword evidence="1" id="KW-0175">Coiled coil</keyword>
<accession>A0ABW7N129</accession>
<dbReference type="EMBL" id="JBAWKB010000004">
    <property type="protein sequence ID" value="MFH6772824.1"/>
    <property type="molecule type" value="Genomic_DNA"/>
</dbReference>
<gene>
    <name evidence="2" type="ORF">V8G58_12850</name>
</gene>
<evidence type="ECO:0000313" key="2">
    <source>
        <dbReference type="EMBL" id="MFH6772824.1"/>
    </source>
</evidence>
<sequence length="117" mass="13848">MSEAEIQNSKLIQNLKINTEEENSSIKSLRKGFSDMDKIKNQKDELCKKIKLLETDIRAIYTEIKDLQMMVSVKEGKAFDLNKNRDNLISEIRKLDKNYGKEHEKLMKQFDDIIFEY</sequence>
<proteinExistence type="predicted"/>
<keyword evidence="3" id="KW-1185">Reference proteome</keyword>
<organism evidence="2 3">
    <name type="scientific">Gaetbulibacter aestuarii</name>
    <dbReference type="NCBI Taxonomy" id="1502358"/>
    <lineage>
        <taxon>Bacteria</taxon>
        <taxon>Pseudomonadati</taxon>
        <taxon>Bacteroidota</taxon>
        <taxon>Flavobacteriia</taxon>
        <taxon>Flavobacteriales</taxon>
        <taxon>Flavobacteriaceae</taxon>
        <taxon>Gaetbulibacter</taxon>
    </lineage>
</organism>
<protein>
    <submittedName>
        <fullName evidence="2">Uncharacterized protein</fullName>
    </submittedName>
</protein>
<feature type="coiled-coil region" evidence="1">
    <location>
        <begin position="1"/>
        <end position="98"/>
    </location>
</feature>
<evidence type="ECO:0000256" key="1">
    <source>
        <dbReference type="SAM" id="Coils"/>
    </source>
</evidence>
<name>A0ABW7N129_9FLAO</name>
<comment type="caution">
    <text evidence="2">The sequence shown here is derived from an EMBL/GenBank/DDBJ whole genome shotgun (WGS) entry which is preliminary data.</text>
</comment>
<reference evidence="2 3" key="1">
    <citation type="submission" date="2024-02" db="EMBL/GenBank/DDBJ databases">
        <title>A Gaetbulibacter species isolated from tidal flats and genomic insights of their niches.</title>
        <authorList>
            <person name="Ye Y."/>
        </authorList>
    </citation>
    <scope>NUCLEOTIDE SEQUENCE [LARGE SCALE GENOMIC DNA]</scope>
    <source>
        <strain evidence="2 3">KYW382</strain>
    </source>
</reference>
<evidence type="ECO:0000313" key="3">
    <source>
        <dbReference type="Proteomes" id="UP001610100"/>
    </source>
</evidence>
<dbReference type="RefSeq" id="WP_344741695.1">
    <property type="nucleotide sequence ID" value="NZ_BAABAY010000006.1"/>
</dbReference>
<dbReference type="Proteomes" id="UP001610100">
    <property type="component" value="Unassembled WGS sequence"/>
</dbReference>